<evidence type="ECO:0000259" key="1">
    <source>
        <dbReference type="Pfam" id="PF13847"/>
    </source>
</evidence>
<dbReference type="Proteomes" id="UP000599688">
    <property type="component" value="Unassembled WGS sequence"/>
</dbReference>
<dbReference type="CDD" id="cd02440">
    <property type="entry name" value="AdoMet_MTases"/>
    <property type="match status" value="1"/>
</dbReference>
<dbReference type="InterPro" id="IPR025714">
    <property type="entry name" value="Methyltranfer_dom"/>
</dbReference>
<dbReference type="AlphaFoldDB" id="A0A916ZY77"/>
<keyword evidence="3" id="KW-1185">Reference proteome</keyword>
<accession>A0A916ZY77</accession>
<dbReference type="GO" id="GO:0016740">
    <property type="term" value="F:transferase activity"/>
    <property type="evidence" value="ECO:0007669"/>
    <property type="project" value="UniProtKB-KW"/>
</dbReference>
<dbReference type="Pfam" id="PF13847">
    <property type="entry name" value="Methyltransf_31"/>
    <property type="match status" value="1"/>
</dbReference>
<dbReference type="EMBL" id="BMGL01000010">
    <property type="protein sequence ID" value="GGE17711.1"/>
    <property type="molecule type" value="Genomic_DNA"/>
</dbReference>
<evidence type="ECO:0000313" key="2">
    <source>
        <dbReference type="EMBL" id="GGE17711.1"/>
    </source>
</evidence>
<dbReference type="SUPFAM" id="SSF53335">
    <property type="entry name" value="S-adenosyl-L-methionine-dependent methyltransferases"/>
    <property type="match status" value="1"/>
</dbReference>
<name>A0A916ZY77_9FLAO</name>
<reference evidence="2 3" key="1">
    <citation type="journal article" date="2014" name="Int. J. Syst. Evol. Microbiol.">
        <title>Complete genome sequence of Corynebacterium casei LMG S-19264T (=DSM 44701T), isolated from a smear-ripened cheese.</title>
        <authorList>
            <consortium name="US DOE Joint Genome Institute (JGI-PGF)"/>
            <person name="Walter F."/>
            <person name="Albersmeier A."/>
            <person name="Kalinowski J."/>
            <person name="Ruckert C."/>
        </authorList>
    </citation>
    <scope>NUCLEOTIDE SEQUENCE [LARGE SCALE GENOMIC DNA]</scope>
    <source>
        <strain evidence="2 3">CGMCC 1.12925</strain>
    </source>
</reference>
<dbReference type="RefSeq" id="WP_188406584.1">
    <property type="nucleotide sequence ID" value="NZ_BMGL01000010.1"/>
</dbReference>
<dbReference type="PANTHER" id="PTHR43861">
    <property type="entry name" value="TRANS-ACONITATE 2-METHYLTRANSFERASE-RELATED"/>
    <property type="match status" value="1"/>
</dbReference>
<dbReference type="InterPro" id="IPR029063">
    <property type="entry name" value="SAM-dependent_MTases_sf"/>
</dbReference>
<sequence length="237" mass="27187">MLGISTKKRSELPEIMDEFDFNGKELERVLKSIDQINAALGGHRVSINGIKKIIKPAVHSTFTIVDVGCGSGASLRKLAQWGEKQAIKLQFIGIDANPDCIQIAKKASKEFTNLSFQCMDVFSKKLHTLNVDVFISTLTFHHFKDEKLVQLLQVLQQQANIGIIINDLHRSKLAYVLFKLYGFFFIKSKIAKHDGLISILRGFKQQDFNNYAQQVSIKKHSLKWFWAFRYQWIIQNK</sequence>
<dbReference type="Gene3D" id="3.40.50.150">
    <property type="entry name" value="Vaccinia Virus protein VP39"/>
    <property type="match status" value="1"/>
</dbReference>
<proteinExistence type="predicted"/>
<protein>
    <recommendedName>
        <fullName evidence="1">Methyltransferase domain-containing protein</fullName>
    </recommendedName>
</protein>
<gene>
    <name evidence="2" type="ORF">GCM10010831_18700</name>
</gene>
<comment type="caution">
    <text evidence="2">The sequence shown here is derived from an EMBL/GenBank/DDBJ whole genome shotgun (WGS) entry which is preliminary data.</text>
</comment>
<organism evidence="2 3">
    <name type="scientific">Psychroflexus salis</name>
    <dbReference type="NCBI Taxonomy" id="1526574"/>
    <lineage>
        <taxon>Bacteria</taxon>
        <taxon>Pseudomonadati</taxon>
        <taxon>Bacteroidota</taxon>
        <taxon>Flavobacteriia</taxon>
        <taxon>Flavobacteriales</taxon>
        <taxon>Flavobacteriaceae</taxon>
        <taxon>Psychroflexus</taxon>
    </lineage>
</organism>
<feature type="domain" description="Methyltransferase" evidence="1">
    <location>
        <begin position="60"/>
        <end position="150"/>
    </location>
</feature>
<evidence type="ECO:0000313" key="3">
    <source>
        <dbReference type="Proteomes" id="UP000599688"/>
    </source>
</evidence>